<dbReference type="InterPro" id="IPR022472">
    <property type="entry name" value="VPLPA-CTERM"/>
</dbReference>
<name>A0ABY2XDR0_9RHOB</name>
<dbReference type="NCBIfam" id="TIGR03370">
    <property type="entry name" value="VPLPA-CTERM"/>
    <property type="match status" value="1"/>
</dbReference>
<gene>
    <name evidence="2" type="ORF">FGK64_00510</name>
</gene>
<comment type="caution">
    <text evidence="2">The sequence shown here is derived from an EMBL/GenBank/DDBJ whole genome shotgun (WGS) entry which is preliminary data.</text>
</comment>
<sequence length="470" mass="47836">MSRSLFLTTTALVALGLPGVAAAATCSSALVGGNPVLTCDQPATDPVSDASDTLTVNVTSGADVTSTDKDVAALELNGIDVTVNNAGTIQNTDTDKDANAITGIGSTLTVTNSGTIHSGDRAIHMLDGFSGGLTVVNEATGVITSRRQTIRTEEAAPNSTIENHGLISSVEGRAIQVRGQGSSVVNYGTIEGGEEVIEARDDFTLTNYGTIRLRDGVDDEDGTQLASGTVKNYGLILGSDDGVDIDEGEIYNYAGASIISTGPEGAGIDVDDVFDNSRDPVRAANPLYVENAGYIEGRFALGADENATSEINVVNSGTLYGRSGVAISLAPGQGDSSVTLTGASVVMGDVVFGGGDDLLTVASLTSGVLGDGLFDGGDGFDTLVLGSYALTDLLSFDFDGTLVDLALQTANGVVTAQFTNFENWMFGNGDSYSTSALAAAVPASQVPLPAGMALLLGGLGGFATLRRRKA</sequence>
<keyword evidence="1" id="KW-0732">Signal</keyword>
<dbReference type="EMBL" id="VCPC01000001">
    <property type="protein sequence ID" value="TMV14505.1"/>
    <property type="molecule type" value="Genomic_DNA"/>
</dbReference>
<proteinExistence type="predicted"/>
<reference evidence="2 3" key="1">
    <citation type="submission" date="2019-05" db="EMBL/GenBank/DDBJ databases">
        <title>Marivita sp. nov. isolated from sea sediment.</title>
        <authorList>
            <person name="Kim W."/>
        </authorList>
    </citation>
    <scope>NUCLEOTIDE SEQUENCE [LARGE SCALE GENOMIC DNA]</scope>
    <source>
        <strain evidence="2 3">CAU 1492</strain>
    </source>
</reference>
<organism evidence="2 3">
    <name type="scientific">Arenibacterium halophilum</name>
    <dbReference type="NCBI Taxonomy" id="2583821"/>
    <lineage>
        <taxon>Bacteria</taxon>
        <taxon>Pseudomonadati</taxon>
        <taxon>Pseudomonadota</taxon>
        <taxon>Alphaproteobacteria</taxon>
        <taxon>Rhodobacterales</taxon>
        <taxon>Paracoccaceae</taxon>
        <taxon>Arenibacterium</taxon>
    </lineage>
</organism>
<protein>
    <submittedName>
        <fullName evidence="2">VPLPA-CTERM sorting domain-containing protein</fullName>
    </submittedName>
</protein>
<evidence type="ECO:0000256" key="1">
    <source>
        <dbReference type="SAM" id="SignalP"/>
    </source>
</evidence>
<feature type="chain" id="PRO_5045935450" evidence="1">
    <location>
        <begin position="24"/>
        <end position="470"/>
    </location>
</feature>
<evidence type="ECO:0000313" key="3">
    <source>
        <dbReference type="Proteomes" id="UP001191082"/>
    </source>
</evidence>
<dbReference type="Proteomes" id="UP001191082">
    <property type="component" value="Unassembled WGS sequence"/>
</dbReference>
<feature type="signal peptide" evidence="1">
    <location>
        <begin position="1"/>
        <end position="23"/>
    </location>
</feature>
<dbReference type="RefSeq" id="WP_138861857.1">
    <property type="nucleotide sequence ID" value="NZ_VCPC01000001.1"/>
</dbReference>
<evidence type="ECO:0000313" key="2">
    <source>
        <dbReference type="EMBL" id="TMV14505.1"/>
    </source>
</evidence>
<accession>A0ABY2XDR0</accession>
<keyword evidence="3" id="KW-1185">Reference proteome</keyword>